<protein>
    <recommendedName>
        <fullName evidence="3">ARID domain-containing protein</fullName>
    </recommendedName>
</protein>
<dbReference type="InterPro" id="IPR036431">
    <property type="entry name" value="ARID_dom_sf"/>
</dbReference>
<feature type="region of interest" description="Disordered" evidence="2">
    <location>
        <begin position="19"/>
        <end position="42"/>
    </location>
</feature>
<accession>A0A0C9TF57</accession>
<dbReference type="Pfam" id="PF01388">
    <property type="entry name" value="ARID"/>
    <property type="match status" value="1"/>
</dbReference>
<evidence type="ECO:0000256" key="1">
    <source>
        <dbReference type="SAM" id="Coils"/>
    </source>
</evidence>
<feature type="compositionally biased region" description="Low complexity" evidence="2">
    <location>
        <begin position="951"/>
        <end position="960"/>
    </location>
</feature>
<proteinExistence type="predicted"/>
<dbReference type="SUPFAM" id="SSF46774">
    <property type="entry name" value="ARID-like"/>
    <property type="match status" value="1"/>
</dbReference>
<feature type="coiled-coil region" evidence="1">
    <location>
        <begin position="638"/>
        <end position="675"/>
    </location>
</feature>
<keyword evidence="5" id="KW-1185">Reference proteome</keyword>
<dbReference type="SMART" id="SM01014">
    <property type="entry name" value="ARID"/>
    <property type="match status" value="1"/>
</dbReference>
<feature type="compositionally biased region" description="Low complexity" evidence="2">
    <location>
        <begin position="19"/>
        <end position="28"/>
    </location>
</feature>
<keyword evidence="1" id="KW-0175">Coiled coil</keyword>
<feature type="region of interest" description="Disordered" evidence="2">
    <location>
        <begin position="111"/>
        <end position="134"/>
    </location>
</feature>
<evidence type="ECO:0000313" key="4">
    <source>
        <dbReference type="EMBL" id="KIJ14215.1"/>
    </source>
</evidence>
<dbReference type="Gene3D" id="1.10.150.60">
    <property type="entry name" value="ARID DNA-binding domain"/>
    <property type="match status" value="1"/>
</dbReference>
<name>A0A0C9TF57_PAXIN</name>
<dbReference type="SMART" id="SM00501">
    <property type="entry name" value="BRIGHT"/>
    <property type="match status" value="1"/>
</dbReference>
<feature type="compositionally biased region" description="Low complexity" evidence="2">
    <location>
        <begin position="932"/>
        <end position="942"/>
    </location>
</feature>
<dbReference type="CDD" id="cd16100">
    <property type="entry name" value="ARID"/>
    <property type="match status" value="1"/>
</dbReference>
<feature type="compositionally biased region" description="Low complexity" evidence="2">
    <location>
        <begin position="1044"/>
        <end position="1058"/>
    </location>
</feature>
<dbReference type="AlphaFoldDB" id="A0A0C9TF57"/>
<dbReference type="InterPro" id="IPR001606">
    <property type="entry name" value="ARID_dom"/>
</dbReference>
<gene>
    <name evidence="4" type="ORF">PAXINDRAFT_169838</name>
</gene>
<feature type="region of interest" description="Disordered" evidence="2">
    <location>
        <begin position="1175"/>
        <end position="1232"/>
    </location>
</feature>
<feature type="region of interest" description="Disordered" evidence="2">
    <location>
        <begin position="575"/>
        <end position="601"/>
    </location>
</feature>
<dbReference type="OrthoDB" id="1938591at2759"/>
<dbReference type="Proteomes" id="UP000053647">
    <property type="component" value="Unassembled WGS sequence"/>
</dbReference>
<feature type="compositionally biased region" description="Polar residues" evidence="2">
    <location>
        <begin position="356"/>
        <end position="392"/>
    </location>
</feature>
<sequence>MADRIPQYPMFSQNLMQNSLQQSQMSQQPQPPDPQMIQGLSNPEHGRMWQLQNQYRAQQSGDIAASQMNQQMQDFARGQALSHGQGQQPTVQQIQQSFGLNAQRMNAPGPAFHDPQSNQSQSLIPPNFPNMDTQQQVKPGFNRNAMMQAPMNHPNVSRQLQRMVAQGQQNQQAPNAMDLARLQQAGLSAQHGANHPTAADMFASSSMQPNQDQMHGSPHPVAQATGPSAGNQGMPGNPQVQNGQKRPMTLSEFQDRRNYLVGMIQQSENHIRTLLQSTRGAPEHLVQQKLAQLGTELTNRREVYSKFMAAASQMANGMLPTNIAHLNPMTASPSQPQQATVASVQAQPGFVPPATQPSAQQFGMTPTANGPSPMHSQNQTPLNQQIPVQSGQIGRPNGIPPRSGATPHQMQGGQIPNTMSPNLGNQLAMQTPNGQMVPNQIRQSLGVMPLDKQRFEATYAQFCRSQQITPGARVALPDNRMVDLHQLHVFVMREGGSQSVTLRDLWTVIGGRMGFIQFPGNNSEPPRSGPGIAQHLQHTYKEYLQHFENAYVMTVKSRGPNSPQPQIQHMNPMVSSGAKPGMLPGNPAEMPPSASRTNQTQQSVVAAARFAHTSVSDMRAEGVPEYIIALVDRHRPELAKYQQQQQAQLIAKRNAEQEQQNIANAQGQFSNMHEQMTMGSESGVQRPQQPMLANTMSSMPASEQKPMNTPVAQGIPSPYKHPSQDQLQHAITAIATLKQMFQQRLTGMSTQQIPDDQRLEYNQLLEQVYKMTSELDPKLHMYFAIFKNEELLRKYVAIVMTVAKQRQLVSTSSPQYIITLMTLRTMQTQIQKLNEEFENRWRTIRMAAAAAHAQQHAGPTPPVTRPIPGAPLPISPAQNMPQASPPSVPSINGRQAPVNPLPVQHSQPHPHPQLQSHAQPPPQSQHHHQSQHHSQSQSQPIKKPVPPSPSVPLAHTSLASPTPPPPVASASTPVSSAATPQTTAGSPQTPKSPKSRAAAKTRVAPRASRKPSTTGKGPTTPETAPPSVAGVKRPPEDDVAALTNAAPSEAEANNAPSPKKVKTEWDGEPSEALVKKQQEIENIKTDDDATAFLDRVKELFAMTASADNEIHSDIASTLDQILAGVAQEPTDAAATAAALSAYGSGDGLPPTALSPHMGPSNDAFLEFIDFSSFTTLEDEDNDSKAPTPDLVPSSETNPSPESGSEGDSLGSMPSPDKTKIDEPGDYSDPLRLRSLREVDGGESAYYQADNWKWEGSMPTLDQPWAMFTSS</sequence>
<evidence type="ECO:0000313" key="5">
    <source>
        <dbReference type="Proteomes" id="UP000053647"/>
    </source>
</evidence>
<feature type="compositionally biased region" description="Polar residues" evidence="2">
    <location>
        <begin position="406"/>
        <end position="422"/>
    </location>
</feature>
<dbReference type="PROSITE" id="PS51011">
    <property type="entry name" value="ARID"/>
    <property type="match status" value="1"/>
</dbReference>
<feature type="compositionally biased region" description="Polar residues" evidence="2">
    <location>
        <begin position="1193"/>
        <end position="1202"/>
    </location>
</feature>
<reference evidence="4 5" key="1">
    <citation type="submission" date="2014-06" db="EMBL/GenBank/DDBJ databases">
        <authorList>
            <consortium name="DOE Joint Genome Institute"/>
            <person name="Kuo A."/>
            <person name="Kohler A."/>
            <person name="Nagy L.G."/>
            <person name="Floudas D."/>
            <person name="Copeland A."/>
            <person name="Barry K.W."/>
            <person name="Cichocki N."/>
            <person name="Veneault-Fourrey C."/>
            <person name="LaButti K."/>
            <person name="Lindquist E.A."/>
            <person name="Lipzen A."/>
            <person name="Lundell T."/>
            <person name="Morin E."/>
            <person name="Murat C."/>
            <person name="Sun H."/>
            <person name="Tunlid A."/>
            <person name="Henrissat B."/>
            <person name="Grigoriev I.V."/>
            <person name="Hibbett D.S."/>
            <person name="Martin F."/>
            <person name="Nordberg H.P."/>
            <person name="Cantor M.N."/>
            <person name="Hua S.X."/>
        </authorList>
    </citation>
    <scope>NUCLEOTIDE SEQUENCE [LARGE SCALE GENOMIC DNA]</scope>
    <source>
        <strain evidence="4 5">ATCC 200175</strain>
    </source>
</reference>
<evidence type="ECO:0000256" key="2">
    <source>
        <dbReference type="SAM" id="MobiDB-lite"/>
    </source>
</evidence>
<feature type="region of interest" description="Disordered" evidence="2">
    <location>
        <begin position="206"/>
        <end position="245"/>
    </location>
</feature>
<feature type="compositionally biased region" description="Low complexity" evidence="2">
    <location>
        <begin position="901"/>
        <end position="918"/>
    </location>
</feature>
<feature type="compositionally biased region" description="Low complexity" evidence="2">
    <location>
        <begin position="1010"/>
        <end position="1026"/>
    </location>
</feature>
<evidence type="ECO:0000259" key="3">
    <source>
        <dbReference type="PROSITE" id="PS51011"/>
    </source>
</evidence>
<feature type="compositionally biased region" description="Low complexity" evidence="2">
    <location>
        <begin position="968"/>
        <end position="984"/>
    </location>
</feature>
<feature type="domain" description="ARID" evidence="3">
    <location>
        <begin position="449"/>
        <end position="552"/>
    </location>
</feature>
<feature type="compositionally biased region" description="Pro residues" evidence="2">
    <location>
        <begin position="859"/>
        <end position="874"/>
    </location>
</feature>
<dbReference type="EMBL" id="KN819344">
    <property type="protein sequence ID" value="KIJ14215.1"/>
    <property type="molecule type" value="Genomic_DNA"/>
</dbReference>
<feature type="compositionally biased region" description="Polar residues" evidence="2">
    <location>
        <begin position="115"/>
        <end position="134"/>
    </location>
</feature>
<dbReference type="GO" id="GO:0003677">
    <property type="term" value="F:DNA binding"/>
    <property type="evidence" value="ECO:0007669"/>
    <property type="project" value="InterPro"/>
</dbReference>
<reference evidence="5" key="2">
    <citation type="submission" date="2015-01" db="EMBL/GenBank/DDBJ databases">
        <title>Evolutionary Origins and Diversification of the Mycorrhizal Mutualists.</title>
        <authorList>
            <consortium name="DOE Joint Genome Institute"/>
            <consortium name="Mycorrhizal Genomics Consortium"/>
            <person name="Kohler A."/>
            <person name="Kuo A."/>
            <person name="Nagy L.G."/>
            <person name="Floudas D."/>
            <person name="Copeland A."/>
            <person name="Barry K.W."/>
            <person name="Cichocki N."/>
            <person name="Veneault-Fourrey C."/>
            <person name="LaButti K."/>
            <person name="Lindquist E.A."/>
            <person name="Lipzen A."/>
            <person name="Lundell T."/>
            <person name="Morin E."/>
            <person name="Murat C."/>
            <person name="Riley R."/>
            <person name="Ohm R."/>
            <person name="Sun H."/>
            <person name="Tunlid A."/>
            <person name="Henrissat B."/>
            <person name="Grigoriev I.V."/>
            <person name="Hibbett D.S."/>
            <person name="Martin F."/>
        </authorList>
    </citation>
    <scope>NUCLEOTIDE SEQUENCE [LARGE SCALE GENOMIC DNA]</scope>
    <source>
        <strain evidence="5">ATCC 200175</strain>
    </source>
</reference>
<feature type="region of interest" description="Disordered" evidence="2">
    <location>
        <begin position="353"/>
        <end position="422"/>
    </location>
</feature>
<feature type="compositionally biased region" description="Basic and acidic residues" evidence="2">
    <location>
        <begin position="1216"/>
        <end position="1232"/>
    </location>
</feature>
<dbReference type="HOGENOM" id="CLU_006745_0_0_1"/>
<organism evidence="4 5">
    <name type="scientific">Paxillus involutus ATCC 200175</name>
    <dbReference type="NCBI Taxonomy" id="664439"/>
    <lineage>
        <taxon>Eukaryota</taxon>
        <taxon>Fungi</taxon>
        <taxon>Dikarya</taxon>
        <taxon>Basidiomycota</taxon>
        <taxon>Agaricomycotina</taxon>
        <taxon>Agaricomycetes</taxon>
        <taxon>Agaricomycetidae</taxon>
        <taxon>Boletales</taxon>
        <taxon>Paxilineae</taxon>
        <taxon>Paxillaceae</taxon>
        <taxon>Paxillus</taxon>
    </lineage>
</organism>
<feature type="region of interest" description="Disordered" evidence="2">
    <location>
        <begin position="850"/>
        <end position="1071"/>
    </location>
</feature>